<dbReference type="Proteomes" id="UP000595437">
    <property type="component" value="Chromosome 9"/>
</dbReference>
<dbReference type="EMBL" id="CP045898">
    <property type="protein sequence ID" value="QQP40438.1"/>
    <property type="molecule type" value="Genomic_DNA"/>
</dbReference>
<evidence type="ECO:0000313" key="2">
    <source>
        <dbReference type="Proteomes" id="UP000595437"/>
    </source>
</evidence>
<gene>
    <name evidence="1" type="ORF">FKW44_014471</name>
</gene>
<proteinExistence type="predicted"/>
<reference evidence="2" key="1">
    <citation type="submission" date="2021-01" db="EMBL/GenBank/DDBJ databases">
        <title>Caligus Genome Assembly.</title>
        <authorList>
            <person name="Gallardo-Escarate C."/>
        </authorList>
    </citation>
    <scope>NUCLEOTIDE SEQUENCE [LARGE SCALE GENOMIC DNA]</scope>
</reference>
<accession>A0A7T8GYY0</accession>
<keyword evidence="2" id="KW-1185">Reference proteome</keyword>
<organism evidence="1 2">
    <name type="scientific">Caligus rogercresseyi</name>
    <name type="common">Sea louse</name>
    <dbReference type="NCBI Taxonomy" id="217165"/>
    <lineage>
        <taxon>Eukaryota</taxon>
        <taxon>Metazoa</taxon>
        <taxon>Ecdysozoa</taxon>
        <taxon>Arthropoda</taxon>
        <taxon>Crustacea</taxon>
        <taxon>Multicrustacea</taxon>
        <taxon>Hexanauplia</taxon>
        <taxon>Copepoda</taxon>
        <taxon>Siphonostomatoida</taxon>
        <taxon>Caligidae</taxon>
        <taxon>Caligus</taxon>
    </lineage>
</organism>
<name>A0A7T8GYY0_CALRO</name>
<protein>
    <submittedName>
        <fullName evidence="1">Uncharacterized protein</fullName>
    </submittedName>
</protein>
<dbReference type="AlphaFoldDB" id="A0A7T8GYY0"/>
<evidence type="ECO:0000313" key="1">
    <source>
        <dbReference type="EMBL" id="QQP40438.1"/>
    </source>
</evidence>
<sequence>MDIDFQIAAFRDETRRVRRTPSFACWGRAMPERLPLLDVRVQEERVGGGS</sequence>